<dbReference type="Proteomes" id="UP000239560">
    <property type="component" value="Unassembled WGS sequence"/>
</dbReference>
<dbReference type="SUPFAM" id="SSF53335">
    <property type="entry name" value="S-adenosyl-L-methionine-dependent methyltransferases"/>
    <property type="match status" value="1"/>
</dbReference>
<dbReference type="PROSITE" id="PS00092">
    <property type="entry name" value="N6_MTASE"/>
    <property type="match status" value="1"/>
</dbReference>
<dbReference type="EMBL" id="CWKI01000010">
    <property type="protein sequence ID" value="CTR09573.1"/>
    <property type="molecule type" value="Genomic_DNA"/>
</dbReference>
<protein>
    <submittedName>
        <fullName evidence="2">S-adenosyl-L-methionine-dependent methyltransferase</fullName>
    </submittedName>
</protein>
<evidence type="ECO:0000313" key="4">
    <source>
        <dbReference type="Proteomes" id="UP000239560"/>
    </source>
</evidence>
<dbReference type="GO" id="GO:0005739">
    <property type="term" value="C:mitochondrion"/>
    <property type="evidence" value="ECO:0007669"/>
    <property type="project" value="TreeGrafter"/>
</dbReference>
<dbReference type="AlphaFoldDB" id="A0A0K3CKT3"/>
<dbReference type="GO" id="GO:0008168">
    <property type="term" value="F:methyltransferase activity"/>
    <property type="evidence" value="ECO:0007669"/>
    <property type="project" value="UniProtKB-KW"/>
</dbReference>
<keyword evidence="3" id="KW-1185">Reference proteome</keyword>
<dbReference type="OrthoDB" id="269872at2759"/>
<name>A0A0K3CKT3_RHOTO</name>
<dbReference type="STRING" id="5286.A0A0K3CKT3"/>
<dbReference type="InterPro" id="IPR029063">
    <property type="entry name" value="SAM-dependent_MTases_sf"/>
</dbReference>
<evidence type="ECO:0000313" key="1">
    <source>
        <dbReference type="EMBL" id="CTR09573.1"/>
    </source>
</evidence>
<proteinExistence type="predicted"/>
<dbReference type="PANTHER" id="PTHR18895:SF74">
    <property type="entry name" value="MTRF1L RELEASE FACTOR GLUTAMINE METHYLTRANSFERASE"/>
    <property type="match status" value="1"/>
</dbReference>
<evidence type="ECO:0000313" key="2">
    <source>
        <dbReference type="EMBL" id="PRQ72272.1"/>
    </source>
</evidence>
<dbReference type="OMA" id="ANEPIAY"/>
<dbReference type="InterPro" id="IPR050320">
    <property type="entry name" value="N5-glutamine_MTase"/>
</dbReference>
<dbReference type="InterPro" id="IPR002052">
    <property type="entry name" value="DNA_methylase_N6_adenine_CS"/>
</dbReference>
<keyword evidence="2" id="KW-0808">Transferase</keyword>
<accession>A0A0K3CKT3</accession>
<dbReference type="EMBL" id="LCTV02000010">
    <property type="protein sequence ID" value="PRQ72272.1"/>
    <property type="molecule type" value="Genomic_DNA"/>
</dbReference>
<dbReference type="Proteomes" id="UP000199069">
    <property type="component" value="Unassembled WGS sequence"/>
</dbReference>
<gene>
    <name evidence="1" type="primary">FGENESH: predicted gene_10.271</name>
    <name evidence="2" type="ORF">AAT19DRAFT_9611</name>
    <name evidence="1" type="ORF">BN2166_0054340</name>
</gene>
<dbReference type="Gene3D" id="3.40.50.150">
    <property type="entry name" value="Vaccinia Virus protein VP39"/>
    <property type="match status" value="1"/>
</dbReference>
<keyword evidence="2" id="KW-0489">Methyltransferase</keyword>
<dbReference type="GO" id="GO:0032259">
    <property type="term" value="P:methylation"/>
    <property type="evidence" value="ECO:0007669"/>
    <property type="project" value="UniProtKB-KW"/>
</dbReference>
<organism evidence="1 3">
    <name type="scientific">Rhodotorula toruloides</name>
    <name type="common">Yeast</name>
    <name type="synonym">Rhodosporidium toruloides</name>
    <dbReference type="NCBI Taxonomy" id="5286"/>
    <lineage>
        <taxon>Eukaryota</taxon>
        <taxon>Fungi</taxon>
        <taxon>Dikarya</taxon>
        <taxon>Basidiomycota</taxon>
        <taxon>Pucciniomycotina</taxon>
        <taxon>Microbotryomycetes</taxon>
        <taxon>Sporidiobolales</taxon>
        <taxon>Sporidiobolaceae</taxon>
        <taxon>Rhodotorula</taxon>
    </lineage>
</organism>
<dbReference type="GO" id="GO:0003676">
    <property type="term" value="F:nucleic acid binding"/>
    <property type="evidence" value="ECO:0007669"/>
    <property type="project" value="InterPro"/>
</dbReference>
<evidence type="ECO:0000313" key="3">
    <source>
        <dbReference type="Proteomes" id="UP000199069"/>
    </source>
</evidence>
<dbReference type="PANTHER" id="PTHR18895">
    <property type="entry name" value="HEMK METHYLTRANSFERASE"/>
    <property type="match status" value="1"/>
</dbReference>
<sequence>MVREIVQEDKPLAYVLGTQPFHPLPVDLLVRPPTLIPRPETEHWVSLLTERILVSRSRTSGGVDPFRILDIGTGTGCIALALTHGLSRTSDGSRKGGSGAVRTVAVDRAESAVRLAEENARRCGLLLAKQGGQSHTGQANVDDESSALLHASNVAAAAVSIHQADLFSPSFSSTVLSHLRRLHPSESSSDASQPLKFDLVVSNPPYIPLHEYAQLDRSVREWEDRGALVGETADQPLTARSKEDDGLVFYRRIVSLLDELLDEGGGGPVVAFEVGKGQARDVERMLLEWRGGKGEKLETEVVEDPWGIERAVFASWKR</sequence>
<reference evidence="1 3" key="1">
    <citation type="submission" date="2015-07" db="EMBL/GenBank/DDBJ databases">
        <authorList>
            <person name="Cajimat M.N.B."/>
            <person name="Milazzo M.L."/>
            <person name="Fulhorst C.F."/>
        </authorList>
    </citation>
    <scope>NUCLEOTIDE SEQUENCE [LARGE SCALE GENOMIC DNA]</scope>
    <source>
        <strain evidence="1">Single colony</strain>
    </source>
</reference>
<reference evidence="2 4" key="2">
    <citation type="journal article" date="2018" name="Elife">
        <title>Functional genomics of lipid metabolism in the oleaginous yeast Rhodosporidium toruloides.</title>
        <authorList>
            <person name="Coradetti S.T."/>
            <person name="Pinel D."/>
            <person name="Geiselman G."/>
            <person name="Ito M."/>
            <person name="Mondo S."/>
            <person name="Reilly M.C."/>
            <person name="Cheng Y.F."/>
            <person name="Bauer S."/>
            <person name="Grigoriev I."/>
            <person name="Gladden J.M."/>
            <person name="Simmons B.A."/>
            <person name="Brem R."/>
            <person name="Arkin A.P."/>
            <person name="Skerker J.M."/>
        </authorList>
    </citation>
    <scope>NUCLEOTIDE SEQUENCE [LARGE SCALE GENOMIC DNA]</scope>
    <source>
        <strain evidence="2 4">NBRC 0880</strain>
    </source>
</reference>